<feature type="region of interest" description="Disordered" evidence="2">
    <location>
        <begin position="1"/>
        <end position="25"/>
    </location>
</feature>
<evidence type="ECO:0000256" key="2">
    <source>
        <dbReference type="SAM" id="MobiDB-lite"/>
    </source>
</evidence>
<dbReference type="InterPro" id="IPR027417">
    <property type="entry name" value="P-loop_NTPase"/>
</dbReference>
<evidence type="ECO:0000313" key="5">
    <source>
        <dbReference type="EMBL" id="KAL0256169.1"/>
    </source>
</evidence>
<name>A0ABR3C6C1_9PEZI</name>
<dbReference type="Gene3D" id="3.40.50.300">
    <property type="entry name" value="P-loop containing nucleotide triphosphate hydrolases"/>
    <property type="match status" value="2"/>
</dbReference>
<dbReference type="PANTHER" id="PTHR36681">
    <property type="entry name" value="NUCLEAR GTPASE, GERMINAL CENTER-ASSOCIATED, TANDEM DUPLICATE 3"/>
    <property type="match status" value="1"/>
</dbReference>
<dbReference type="InterPro" id="IPR045063">
    <property type="entry name" value="Dynamin_N"/>
</dbReference>
<dbReference type="Proteomes" id="UP001430584">
    <property type="component" value="Unassembled WGS sequence"/>
</dbReference>
<evidence type="ECO:0000259" key="4">
    <source>
        <dbReference type="Pfam" id="PF24564"/>
    </source>
</evidence>
<evidence type="ECO:0000313" key="6">
    <source>
        <dbReference type="Proteomes" id="UP001430584"/>
    </source>
</evidence>
<evidence type="ECO:0000259" key="3">
    <source>
        <dbReference type="Pfam" id="PF00350"/>
    </source>
</evidence>
<feature type="compositionally biased region" description="Basic and acidic residues" evidence="2">
    <location>
        <begin position="86"/>
        <end position="96"/>
    </location>
</feature>
<feature type="compositionally biased region" description="Polar residues" evidence="2">
    <location>
        <begin position="7"/>
        <end position="25"/>
    </location>
</feature>
<feature type="compositionally biased region" description="Polar residues" evidence="2">
    <location>
        <begin position="71"/>
        <end position="85"/>
    </location>
</feature>
<gene>
    <name evidence="5" type="ORF">SLS55_008561</name>
</gene>
<protein>
    <recommendedName>
        <fullName evidence="7">Tat pathway signal sequence</fullName>
    </recommendedName>
</protein>
<dbReference type="Pfam" id="PF00350">
    <property type="entry name" value="Dynamin_N"/>
    <property type="match status" value="1"/>
</dbReference>
<dbReference type="InterPro" id="IPR056024">
    <property type="entry name" value="DUF7605"/>
</dbReference>
<evidence type="ECO:0008006" key="7">
    <source>
        <dbReference type="Google" id="ProtNLM"/>
    </source>
</evidence>
<sequence length="958" mass="107466">MEEDYDSSNSPNSSQDYFTQLTQSSSPMVIVTPTTPIKVEQEFGCEDPPLLIPNPRSTPIMVDASSEETRVSSGLVSLLQTPTEASSERGTKRDHGSMNSEASQQDSQQLEHNATMRTLPRMTTNHASYRSAERIAASIPEEIQSIIQENSYTDEDFEFLKAQAGRGRKIYKCGEIRIGLKGDSGTGKSSLINALLGYDGIAPYGDYGEACTAVVQEFRKPRPSQKTPCEAEVTFLLPQAREAALKDWLANFWDSHKSGTDEDEEGEFTAEGVDDEVQSGEGFATASDAIYSLFADHDECKNAEATKDFLSSAATSRDDPHLLRKLGAWTEKLLKGLGVESGELVIRAPTPEDLRDSLAQFLAHVDRERPSPWPLVKLVKCYFDSPLLSQDVVLADLPGTSDVNKTRVQATNAYMRDVDHTGVVAKIERVQTDTATHKSLIEAYKRKRGPNVFVAVTHSDSGISNAAGLADKYLHIASDTNRKTLSQLKEQSETIKLDLESLESQKKQALSKKKYELFEELQKQSEALESRKTDQQDDVTAICLKIRNDKVRKALRDRHYHMLKQEILPVFCVSSLEYLKHVNGYDNDHPPTMSVEATEVPELRAYVYSLPDKRKSMAFRHHVKYGLPSLLNSVAMTCSQTKLRRRDELQHILLGARKPIAESISQVFQDLLSDEMISRLGKIKKNKAGYITAAREKLKVYSNWKAATQKAFFLNRGNWKTAKVGAHNWNVAMTEPLINDMKVDLRPWDDVSEPLGRSLSEKVVGALQALITDMEDSAGPSHDVLLPFFDELRLQVDQLDMLCKSEAQKVENGLRPIKESLLLEADPKDGFFIQALEKTYNEIAATGGTGACKKRMRILESKISEKGATNPFHKCHDKAKGAGQKLIAHHREEFTNMVMEVFGNFHDMFMRLFRTDESDTPEAKALRKKLRDRLPAFRTEIAKCERLLQESLEDDPRH</sequence>
<dbReference type="GeneID" id="92012646"/>
<comment type="caution">
    <text evidence="5">The sequence shown here is derived from an EMBL/GenBank/DDBJ whole genome shotgun (WGS) entry which is preliminary data.</text>
</comment>
<reference evidence="5 6" key="1">
    <citation type="submission" date="2024-02" db="EMBL/GenBank/DDBJ databases">
        <title>De novo assembly and annotation of 12 fungi associated with fruit tree decline syndrome in Ontario, Canada.</title>
        <authorList>
            <person name="Sulman M."/>
            <person name="Ellouze W."/>
            <person name="Ilyukhin E."/>
        </authorList>
    </citation>
    <scope>NUCLEOTIDE SEQUENCE [LARGE SCALE GENOMIC DNA]</scope>
    <source>
        <strain evidence="5 6">FDS-637</strain>
    </source>
</reference>
<dbReference type="PANTHER" id="PTHR36681:SF3">
    <property type="entry name" value="NUCLEAR GTPASE, GERMINAL CENTER-ASSOCIATED, TANDEM DUPLICATE 3"/>
    <property type="match status" value="1"/>
</dbReference>
<organism evidence="5 6">
    <name type="scientific">Diplodia seriata</name>
    <dbReference type="NCBI Taxonomy" id="420778"/>
    <lineage>
        <taxon>Eukaryota</taxon>
        <taxon>Fungi</taxon>
        <taxon>Dikarya</taxon>
        <taxon>Ascomycota</taxon>
        <taxon>Pezizomycotina</taxon>
        <taxon>Dothideomycetes</taxon>
        <taxon>Dothideomycetes incertae sedis</taxon>
        <taxon>Botryosphaeriales</taxon>
        <taxon>Botryosphaeriaceae</taxon>
        <taxon>Diplodia</taxon>
    </lineage>
</organism>
<dbReference type="RefSeq" id="XP_066629198.1">
    <property type="nucleotide sequence ID" value="XM_066779969.1"/>
</dbReference>
<feature type="domain" description="DUF7605" evidence="4">
    <location>
        <begin position="692"/>
        <end position="866"/>
    </location>
</feature>
<feature type="region of interest" description="Disordered" evidence="2">
    <location>
        <begin position="64"/>
        <end position="110"/>
    </location>
</feature>
<proteinExistence type="predicted"/>
<dbReference type="EMBL" id="JAJVCZ030000009">
    <property type="protein sequence ID" value="KAL0256169.1"/>
    <property type="molecule type" value="Genomic_DNA"/>
</dbReference>
<accession>A0ABR3C6C1</accession>
<feature type="compositionally biased region" description="Polar residues" evidence="2">
    <location>
        <begin position="97"/>
        <end position="110"/>
    </location>
</feature>
<dbReference type="SUPFAM" id="SSF52540">
    <property type="entry name" value="P-loop containing nucleoside triphosphate hydrolases"/>
    <property type="match status" value="1"/>
</dbReference>
<keyword evidence="6" id="KW-1185">Reference proteome</keyword>
<evidence type="ECO:0000256" key="1">
    <source>
        <dbReference type="SAM" id="Coils"/>
    </source>
</evidence>
<feature type="coiled-coil region" evidence="1">
    <location>
        <begin position="485"/>
        <end position="538"/>
    </location>
</feature>
<keyword evidence="1" id="KW-0175">Coiled coil</keyword>
<dbReference type="Pfam" id="PF24564">
    <property type="entry name" value="DUF7605"/>
    <property type="match status" value="1"/>
</dbReference>
<feature type="domain" description="Dynamin N-terminal" evidence="3">
    <location>
        <begin position="181"/>
        <end position="454"/>
    </location>
</feature>